<dbReference type="Pfam" id="PF17827">
    <property type="entry name" value="PrmC_N"/>
    <property type="match status" value="1"/>
</dbReference>
<evidence type="ECO:0000259" key="6">
    <source>
        <dbReference type="Pfam" id="PF05175"/>
    </source>
</evidence>
<evidence type="ECO:0000256" key="2">
    <source>
        <dbReference type="ARBA" id="ARBA00022679"/>
    </source>
</evidence>
<dbReference type="AlphaFoldDB" id="A0A1Q2HMA8"/>
<sequence length="282" mass="31800">MTEWTTTKLLDWVTDYLSKAGADNPRLKSEMLISEVLGRQRIELYISRPVSQDKLAEVRNKIRKAAEGMPVEYIIGKTTFYSLEISLNGKCLIPRPETEDLTERGIEFLRESGEGARFLDMCCGSGCITAAILKNCGDCIGICADKSEGAINCAKDNLERLKLSDRAKICKSDMFSGLENAEKYDLIISNPPYVSEGEYKQLSKSIRDYEPPEALLAGEDGLDYYRRIAENADKHILPDSLILLEIGYNQAEKIEQIFRQQGYNITIENDFAGNPRIARIYK</sequence>
<dbReference type="Gene3D" id="1.10.8.10">
    <property type="entry name" value="DNA helicase RuvA subunit, C-terminal domain"/>
    <property type="match status" value="1"/>
</dbReference>
<dbReference type="CDD" id="cd02440">
    <property type="entry name" value="AdoMet_MTases"/>
    <property type="match status" value="1"/>
</dbReference>
<gene>
    <name evidence="5 8" type="primary">prmC</name>
    <name evidence="8" type="ORF">L21SP3_00379</name>
</gene>
<evidence type="ECO:0000256" key="5">
    <source>
        <dbReference type="HAMAP-Rule" id="MF_02126"/>
    </source>
</evidence>
<evidence type="ECO:0000313" key="8">
    <source>
        <dbReference type="EMBL" id="AQQ08592.1"/>
    </source>
</evidence>
<dbReference type="SUPFAM" id="SSF53335">
    <property type="entry name" value="S-adenosyl-L-methionine-dependent methyltransferases"/>
    <property type="match status" value="1"/>
</dbReference>
<dbReference type="GO" id="GO:0003676">
    <property type="term" value="F:nucleic acid binding"/>
    <property type="evidence" value="ECO:0007669"/>
    <property type="project" value="InterPro"/>
</dbReference>
<dbReference type="InterPro" id="IPR007848">
    <property type="entry name" value="Small_mtfrase_dom"/>
</dbReference>
<dbReference type="InterPro" id="IPR002052">
    <property type="entry name" value="DNA_methylase_N6_adenine_CS"/>
</dbReference>
<dbReference type="EC" id="2.1.1.297" evidence="5"/>
<name>A0A1Q2HMA8_9BACT</name>
<evidence type="ECO:0000256" key="3">
    <source>
        <dbReference type="ARBA" id="ARBA00022691"/>
    </source>
</evidence>
<feature type="binding site" evidence="5">
    <location>
        <position position="190"/>
    </location>
    <ligand>
        <name>S-adenosyl-L-methionine</name>
        <dbReference type="ChEBI" id="CHEBI:59789"/>
    </ligand>
</feature>
<dbReference type="NCBIfam" id="TIGR00536">
    <property type="entry name" value="hemK_fam"/>
    <property type="match status" value="1"/>
</dbReference>
<keyword evidence="1 5" id="KW-0489">Methyltransferase</keyword>
<comment type="function">
    <text evidence="5">Methylates the class 1 translation termination release factors RF1/PrfA and RF2/PrfB on the glutamine residue of the universally conserved GGQ motif.</text>
</comment>
<dbReference type="Proteomes" id="UP000188273">
    <property type="component" value="Chromosome"/>
</dbReference>
<dbReference type="NCBIfam" id="TIGR03534">
    <property type="entry name" value="RF_mod_PrmC"/>
    <property type="match status" value="1"/>
</dbReference>
<dbReference type="PANTHER" id="PTHR18895">
    <property type="entry name" value="HEMK METHYLTRANSFERASE"/>
    <property type="match status" value="1"/>
</dbReference>
<dbReference type="GO" id="GO:0102559">
    <property type="term" value="F:peptide chain release factor N(5)-glutamine methyltransferase activity"/>
    <property type="evidence" value="ECO:0007669"/>
    <property type="project" value="UniProtKB-EC"/>
</dbReference>
<dbReference type="InterPro" id="IPR019874">
    <property type="entry name" value="RF_methyltr_PrmC"/>
</dbReference>
<dbReference type="InterPro" id="IPR050320">
    <property type="entry name" value="N5-glutamine_MTase"/>
</dbReference>
<dbReference type="KEGG" id="pbu:L21SP3_00379"/>
<proteinExistence type="inferred from homology"/>
<comment type="caution">
    <text evidence="5">Lacks conserved residue(s) required for the propagation of feature annotation.</text>
</comment>
<dbReference type="OrthoDB" id="9800643at2"/>
<dbReference type="Pfam" id="PF05175">
    <property type="entry name" value="MTS"/>
    <property type="match status" value="1"/>
</dbReference>
<dbReference type="PROSITE" id="PS00092">
    <property type="entry name" value="N6_MTASE"/>
    <property type="match status" value="1"/>
</dbReference>
<evidence type="ECO:0000256" key="4">
    <source>
        <dbReference type="ARBA" id="ARBA00048391"/>
    </source>
</evidence>
<dbReference type="HAMAP" id="MF_02126">
    <property type="entry name" value="RF_methyltr_PrmC"/>
    <property type="match status" value="1"/>
</dbReference>
<accession>A0A1Q2HMA8</accession>
<dbReference type="Gene3D" id="3.40.50.150">
    <property type="entry name" value="Vaccinia Virus protein VP39"/>
    <property type="match status" value="1"/>
</dbReference>
<comment type="similarity">
    <text evidence="5">Belongs to the protein N5-glutamine methyltransferase family. PrmC subfamily.</text>
</comment>
<evidence type="ECO:0000256" key="1">
    <source>
        <dbReference type="ARBA" id="ARBA00022603"/>
    </source>
</evidence>
<feature type="domain" description="Methyltransferase small" evidence="6">
    <location>
        <begin position="114"/>
        <end position="198"/>
    </location>
</feature>
<organism evidence="8 9">
    <name type="scientific">Sedimentisphaera cyanobacteriorum</name>
    <dbReference type="NCBI Taxonomy" id="1940790"/>
    <lineage>
        <taxon>Bacteria</taxon>
        <taxon>Pseudomonadati</taxon>
        <taxon>Planctomycetota</taxon>
        <taxon>Phycisphaerae</taxon>
        <taxon>Sedimentisphaerales</taxon>
        <taxon>Sedimentisphaeraceae</taxon>
        <taxon>Sedimentisphaera</taxon>
    </lineage>
</organism>
<reference evidence="9" key="1">
    <citation type="submission" date="2017-02" db="EMBL/GenBank/DDBJ databases">
        <title>Comparative genomics and description of representatives of a novel lineage of planctomycetes thriving in anoxic sediments.</title>
        <authorList>
            <person name="Spring S."/>
            <person name="Bunk B."/>
            <person name="Sproer C."/>
            <person name="Klenk H.-P."/>
        </authorList>
    </citation>
    <scope>NUCLEOTIDE SEQUENCE [LARGE SCALE GENOMIC DNA]</scope>
    <source>
        <strain evidence="9">L21-RPul-D3</strain>
    </source>
</reference>
<dbReference type="RefSeq" id="WP_077539047.1">
    <property type="nucleotide sequence ID" value="NZ_CP019633.1"/>
</dbReference>
<evidence type="ECO:0000259" key="7">
    <source>
        <dbReference type="Pfam" id="PF17827"/>
    </source>
</evidence>
<dbReference type="STRING" id="1940790.L21SP3_00379"/>
<dbReference type="InterPro" id="IPR029063">
    <property type="entry name" value="SAM-dependent_MTases_sf"/>
</dbReference>
<evidence type="ECO:0000313" key="9">
    <source>
        <dbReference type="Proteomes" id="UP000188273"/>
    </source>
</evidence>
<feature type="binding site" evidence="5">
    <location>
        <begin position="190"/>
        <end position="193"/>
    </location>
    <ligand>
        <name>substrate</name>
    </ligand>
</feature>
<feature type="domain" description="Release factor glutamine methyltransferase N-terminal" evidence="7">
    <location>
        <begin position="9"/>
        <end position="76"/>
    </location>
</feature>
<protein>
    <recommendedName>
        <fullName evidence="5">Release factor glutamine methyltransferase</fullName>
        <shortName evidence="5">RF MTase</shortName>
        <ecNumber evidence="5">2.1.1.297</ecNumber>
    </recommendedName>
    <alternativeName>
        <fullName evidence="5">N5-glutamine methyltransferase PrmC</fullName>
    </alternativeName>
    <alternativeName>
        <fullName evidence="5">Protein-(glutamine-N5) MTase PrmC</fullName>
    </alternativeName>
    <alternativeName>
        <fullName evidence="5">Protein-glutamine N-methyltransferase PrmC</fullName>
    </alternativeName>
</protein>
<dbReference type="InterPro" id="IPR004556">
    <property type="entry name" value="HemK-like"/>
</dbReference>
<comment type="catalytic activity">
    <reaction evidence="4 5">
        <text>L-glutaminyl-[peptide chain release factor] + S-adenosyl-L-methionine = N(5)-methyl-L-glutaminyl-[peptide chain release factor] + S-adenosyl-L-homocysteine + H(+)</text>
        <dbReference type="Rhea" id="RHEA:42896"/>
        <dbReference type="Rhea" id="RHEA-COMP:10271"/>
        <dbReference type="Rhea" id="RHEA-COMP:10272"/>
        <dbReference type="ChEBI" id="CHEBI:15378"/>
        <dbReference type="ChEBI" id="CHEBI:30011"/>
        <dbReference type="ChEBI" id="CHEBI:57856"/>
        <dbReference type="ChEBI" id="CHEBI:59789"/>
        <dbReference type="ChEBI" id="CHEBI:61891"/>
        <dbReference type="EC" id="2.1.1.297"/>
    </reaction>
</comment>
<dbReference type="InterPro" id="IPR040758">
    <property type="entry name" value="PrmC_N"/>
</dbReference>
<dbReference type="PANTHER" id="PTHR18895:SF74">
    <property type="entry name" value="MTRF1L RELEASE FACTOR GLUTAMINE METHYLTRANSFERASE"/>
    <property type="match status" value="1"/>
</dbReference>
<keyword evidence="2 5" id="KW-0808">Transferase</keyword>
<dbReference type="EMBL" id="CP019633">
    <property type="protein sequence ID" value="AQQ08592.1"/>
    <property type="molecule type" value="Genomic_DNA"/>
</dbReference>
<keyword evidence="3 5" id="KW-0949">S-adenosyl-L-methionine</keyword>
<dbReference type="GO" id="GO:0032259">
    <property type="term" value="P:methylation"/>
    <property type="evidence" value="ECO:0007669"/>
    <property type="project" value="UniProtKB-KW"/>
</dbReference>
<keyword evidence="9" id="KW-1185">Reference proteome</keyword>
<feature type="binding site" evidence="5">
    <location>
        <position position="145"/>
    </location>
    <ligand>
        <name>S-adenosyl-L-methionine</name>
        <dbReference type="ChEBI" id="CHEBI:59789"/>
    </ligand>
</feature>